<evidence type="ECO:0000259" key="9">
    <source>
        <dbReference type="PROSITE" id="PS50928"/>
    </source>
</evidence>
<dbReference type="EMBL" id="WEGI01000003">
    <property type="protein sequence ID" value="MQY26140.1"/>
    <property type="molecule type" value="Genomic_DNA"/>
</dbReference>
<organism evidence="10 11">
    <name type="scientific">Nocardia aurantia</name>
    <dbReference type="NCBI Taxonomy" id="2585199"/>
    <lineage>
        <taxon>Bacteria</taxon>
        <taxon>Bacillati</taxon>
        <taxon>Actinomycetota</taxon>
        <taxon>Actinomycetes</taxon>
        <taxon>Mycobacteriales</taxon>
        <taxon>Nocardiaceae</taxon>
        <taxon>Nocardia</taxon>
    </lineage>
</organism>
<dbReference type="CDD" id="cd06261">
    <property type="entry name" value="TM_PBP2"/>
    <property type="match status" value="1"/>
</dbReference>
<comment type="caution">
    <text evidence="10">The sequence shown here is derived from an EMBL/GenBank/DDBJ whole genome shotgun (WGS) entry which is preliminary data.</text>
</comment>
<protein>
    <submittedName>
        <fullName evidence="10">Nickel transport system permease protein NikB</fullName>
    </submittedName>
</protein>
<dbReference type="Pfam" id="PF19300">
    <property type="entry name" value="BPD_transp_1_N"/>
    <property type="match status" value="1"/>
</dbReference>
<evidence type="ECO:0000256" key="4">
    <source>
        <dbReference type="ARBA" id="ARBA00022692"/>
    </source>
</evidence>
<evidence type="ECO:0000256" key="1">
    <source>
        <dbReference type="ARBA" id="ARBA00004651"/>
    </source>
</evidence>
<dbReference type="PANTHER" id="PTHR43163">
    <property type="entry name" value="DIPEPTIDE TRANSPORT SYSTEM PERMEASE PROTEIN DPPB-RELATED"/>
    <property type="match status" value="1"/>
</dbReference>
<name>A0A7K0DK08_9NOCA</name>
<keyword evidence="5 7" id="KW-1133">Transmembrane helix</keyword>
<feature type="transmembrane region" description="Helical" evidence="7">
    <location>
        <begin position="273"/>
        <end position="292"/>
    </location>
</feature>
<dbReference type="PROSITE" id="PS50928">
    <property type="entry name" value="ABC_TM1"/>
    <property type="match status" value="1"/>
</dbReference>
<comment type="similarity">
    <text evidence="7">Belongs to the binding-protein-dependent transport system permease family.</text>
</comment>
<feature type="transmembrane region" description="Helical" evidence="7">
    <location>
        <begin position="39"/>
        <end position="60"/>
    </location>
</feature>
<accession>A0A7K0DK08</accession>
<dbReference type="PANTHER" id="PTHR43163:SF3">
    <property type="entry name" value="PEPTIDE ABC TRANSPORTER PERMEASE PROTEIN"/>
    <property type="match status" value="1"/>
</dbReference>
<keyword evidence="3" id="KW-1003">Cell membrane</keyword>
<feature type="transmembrane region" description="Helical" evidence="7">
    <location>
        <begin position="312"/>
        <end position="338"/>
    </location>
</feature>
<evidence type="ECO:0000313" key="11">
    <source>
        <dbReference type="Proteomes" id="UP000431401"/>
    </source>
</evidence>
<feature type="transmembrane region" description="Helical" evidence="7">
    <location>
        <begin position="162"/>
        <end position="186"/>
    </location>
</feature>
<comment type="subcellular location">
    <subcellularLocation>
        <location evidence="1 7">Cell membrane</location>
        <topology evidence="1 7">Multi-pass membrane protein</topology>
    </subcellularLocation>
</comment>
<keyword evidence="11" id="KW-1185">Reference proteome</keyword>
<evidence type="ECO:0000256" key="2">
    <source>
        <dbReference type="ARBA" id="ARBA00022448"/>
    </source>
</evidence>
<dbReference type="Pfam" id="PF00528">
    <property type="entry name" value="BPD_transp_1"/>
    <property type="match status" value="1"/>
</dbReference>
<reference evidence="10 11" key="1">
    <citation type="submission" date="2019-10" db="EMBL/GenBank/DDBJ databases">
        <title>Nocardia macrotermitis sp. nov. and Nocardia aurantia sp. nov., isolated from the gut of fungus growing-termite Macrotermes natalensis.</title>
        <authorList>
            <person name="Benndorf R."/>
            <person name="Schwitalla J."/>
            <person name="Martin K."/>
            <person name="De Beer W."/>
            <person name="Kaster A.-K."/>
            <person name="Vollmers J."/>
            <person name="Poulsen M."/>
            <person name="Beemelmanns C."/>
        </authorList>
    </citation>
    <scope>NUCLEOTIDE SEQUENCE [LARGE SCALE GENOMIC DNA]</scope>
    <source>
        <strain evidence="10 11">RB56</strain>
    </source>
</reference>
<evidence type="ECO:0000256" key="6">
    <source>
        <dbReference type="ARBA" id="ARBA00023136"/>
    </source>
</evidence>
<evidence type="ECO:0000256" key="3">
    <source>
        <dbReference type="ARBA" id="ARBA00022475"/>
    </source>
</evidence>
<gene>
    <name evidence="10" type="primary">nikB</name>
    <name evidence="10" type="ORF">NRB56_17010</name>
</gene>
<sequence length="346" mass="36799">MTVLLDDAAPGVEGPRSEGALRRRPAASRPLARYLLRRFCWGLVLIWVVTVLVFVATQALPGDAAAVILGDTATPERLAQVRATMHLDDPMIVQYVKWLGGLLHGDLGVSLGNRQPVSAYIGSRLRNTLVLSGLSCLIAVPISFGLGLRAATRPGGLLDRAVSGATVVLSAVPSMVFGIVLIYLFATNVWQWLPAVSLLDTRRGLFGQLDKLVLPALTLALTAVPPITYNVRASMLEVLRGPYIGMARLNGLRERTVLWREALPNALGPVGQATALMIVIVVGGTTVIETIFGYDGVGLALAHAVNGRDVPLLQGITVVLTAATVAVVLCFDMLAVLLNPRLRTAL</sequence>
<dbReference type="Proteomes" id="UP000431401">
    <property type="component" value="Unassembled WGS sequence"/>
</dbReference>
<evidence type="ECO:0000256" key="5">
    <source>
        <dbReference type="ARBA" id="ARBA00022989"/>
    </source>
</evidence>
<dbReference type="SUPFAM" id="SSF161098">
    <property type="entry name" value="MetI-like"/>
    <property type="match status" value="1"/>
</dbReference>
<dbReference type="RefSeq" id="WP_153340071.1">
    <property type="nucleotide sequence ID" value="NZ_WEGI01000003.1"/>
</dbReference>
<dbReference type="OrthoDB" id="9778910at2"/>
<evidence type="ECO:0000256" key="7">
    <source>
        <dbReference type="RuleBase" id="RU363032"/>
    </source>
</evidence>
<evidence type="ECO:0000256" key="8">
    <source>
        <dbReference type="SAM" id="MobiDB-lite"/>
    </source>
</evidence>
<keyword evidence="2 7" id="KW-0813">Transport</keyword>
<feature type="region of interest" description="Disordered" evidence="8">
    <location>
        <begin position="1"/>
        <end position="20"/>
    </location>
</feature>
<dbReference type="InterPro" id="IPR000515">
    <property type="entry name" value="MetI-like"/>
</dbReference>
<dbReference type="AlphaFoldDB" id="A0A7K0DK08"/>
<keyword evidence="4 7" id="KW-0812">Transmembrane</keyword>
<feature type="domain" description="ABC transmembrane type-1" evidence="9">
    <location>
        <begin position="125"/>
        <end position="335"/>
    </location>
</feature>
<evidence type="ECO:0000313" key="10">
    <source>
        <dbReference type="EMBL" id="MQY26140.1"/>
    </source>
</evidence>
<dbReference type="GO" id="GO:0055085">
    <property type="term" value="P:transmembrane transport"/>
    <property type="evidence" value="ECO:0007669"/>
    <property type="project" value="InterPro"/>
</dbReference>
<dbReference type="InterPro" id="IPR035906">
    <property type="entry name" value="MetI-like_sf"/>
</dbReference>
<feature type="transmembrane region" description="Helical" evidence="7">
    <location>
        <begin position="129"/>
        <end position="150"/>
    </location>
</feature>
<proteinExistence type="inferred from homology"/>
<feature type="transmembrane region" description="Helical" evidence="7">
    <location>
        <begin position="212"/>
        <end position="231"/>
    </location>
</feature>
<keyword evidence="6 7" id="KW-0472">Membrane</keyword>
<dbReference type="Gene3D" id="1.10.3720.10">
    <property type="entry name" value="MetI-like"/>
    <property type="match status" value="1"/>
</dbReference>
<dbReference type="GO" id="GO:0005886">
    <property type="term" value="C:plasma membrane"/>
    <property type="evidence" value="ECO:0007669"/>
    <property type="project" value="UniProtKB-SubCell"/>
</dbReference>
<dbReference type="InterPro" id="IPR045621">
    <property type="entry name" value="BPD_transp_1_N"/>
</dbReference>